<keyword evidence="2" id="KW-1185">Reference proteome</keyword>
<gene>
    <name evidence="1" type="ORF">QE152_g6464</name>
</gene>
<proteinExistence type="predicted"/>
<sequence length="94" mass="11144">MCKKIFMNIFAVRRKRVDGLIRKKFGDTKDERTRTAPNKFHNANRELIRNHAQSIRELIRNHAQSIPSDLCQYSRNRKAKEYLSPGLNISRLYV</sequence>
<dbReference type="Proteomes" id="UP001458880">
    <property type="component" value="Unassembled WGS sequence"/>
</dbReference>
<reference evidence="1 2" key="1">
    <citation type="journal article" date="2024" name="BMC Genomics">
        <title>De novo assembly and annotation of Popillia japonica's genome with initial clues to its potential as an invasive pest.</title>
        <authorList>
            <person name="Cucini C."/>
            <person name="Boschi S."/>
            <person name="Funari R."/>
            <person name="Cardaioli E."/>
            <person name="Iannotti N."/>
            <person name="Marturano G."/>
            <person name="Paoli F."/>
            <person name="Bruttini M."/>
            <person name="Carapelli A."/>
            <person name="Frati F."/>
            <person name="Nardi F."/>
        </authorList>
    </citation>
    <scope>NUCLEOTIDE SEQUENCE [LARGE SCALE GENOMIC DNA]</scope>
    <source>
        <strain evidence="1">DMR45628</strain>
    </source>
</reference>
<dbReference type="EMBL" id="JASPKY010000043">
    <property type="protein sequence ID" value="KAK9746007.1"/>
    <property type="molecule type" value="Genomic_DNA"/>
</dbReference>
<evidence type="ECO:0000313" key="1">
    <source>
        <dbReference type="EMBL" id="KAK9746007.1"/>
    </source>
</evidence>
<protein>
    <submittedName>
        <fullName evidence="1">Uncharacterized protein</fullName>
    </submittedName>
</protein>
<comment type="caution">
    <text evidence="1">The sequence shown here is derived from an EMBL/GenBank/DDBJ whole genome shotgun (WGS) entry which is preliminary data.</text>
</comment>
<organism evidence="1 2">
    <name type="scientific">Popillia japonica</name>
    <name type="common">Japanese beetle</name>
    <dbReference type="NCBI Taxonomy" id="7064"/>
    <lineage>
        <taxon>Eukaryota</taxon>
        <taxon>Metazoa</taxon>
        <taxon>Ecdysozoa</taxon>
        <taxon>Arthropoda</taxon>
        <taxon>Hexapoda</taxon>
        <taxon>Insecta</taxon>
        <taxon>Pterygota</taxon>
        <taxon>Neoptera</taxon>
        <taxon>Endopterygota</taxon>
        <taxon>Coleoptera</taxon>
        <taxon>Polyphaga</taxon>
        <taxon>Scarabaeiformia</taxon>
        <taxon>Scarabaeidae</taxon>
        <taxon>Rutelinae</taxon>
        <taxon>Popillia</taxon>
    </lineage>
</organism>
<name>A0AAW1MGV3_POPJA</name>
<accession>A0AAW1MGV3</accession>
<dbReference type="AlphaFoldDB" id="A0AAW1MGV3"/>
<evidence type="ECO:0000313" key="2">
    <source>
        <dbReference type="Proteomes" id="UP001458880"/>
    </source>
</evidence>